<dbReference type="GO" id="GO:0006865">
    <property type="term" value="P:amino acid transport"/>
    <property type="evidence" value="ECO:0007669"/>
    <property type="project" value="UniProtKB-KW"/>
</dbReference>
<protein>
    <submittedName>
        <fullName evidence="10">Amino acid ABC transporter permease</fullName>
    </submittedName>
</protein>
<evidence type="ECO:0000256" key="8">
    <source>
        <dbReference type="RuleBase" id="RU363032"/>
    </source>
</evidence>
<dbReference type="InterPro" id="IPR043429">
    <property type="entry name" value="ArtM/GltK/GlnP/TcyL/YhdX-like"/>
</dbReference>
<dbReference type="InterPro" id="IPR000515">
    <property type="entry name" value="MetI-like"/>
</dbReference>
<evidence type="ECO:0000256" key="3">
    <source>
        <dbReference type="ARBA" id="ARBA00022475"/>
    </source>
</evidence>
<keyword evidence="2 8" id="KW-0813">Transport</keyword>
<dbReference type="KEGG" id="tio:INP52_04985"/>
<feature type="transmembrane region" description="Helical" evidence="8">
    <location>
        <begin position="87"/>
        <end position="105"/>
    </location>
</feature>
<dbReference type="CDD" id="cd06261">
    <property type="entry name" value="TM_PBP2"/>
    <property type="match status" value="1"/>
</dbReference>
<keyword evidence="6 8" id="KW-1133">Transmembrane helix</keyword>
<keyword evidence="4 8" id="KW-0812">Transmembrane</keyword>
<feature type="domain" description="ABC transmembrane type-1" evidence="9">
    <location>
        <begin position="18"/>
        <end position="209"/>
    </location>
</feature>
<evidence type="ECO:0000259" key="9">
    <source>
        <dbReference type="PROSITE" id="PS50928"/>
    </source>
</evidence>
<dbReference type="Proteomes" id="UP000593735">
    <property type="component" value="Chromosome"/>
</dbReference>
<evidence type="ECO:0000256" key="6">
    <source>
        <dbReference type="ARBA" id="ARBA00022989"/>
    </source>
</evidence>
<dbReference type="InterPro" id="IPR010065">
    <property type="entry name" value="AA_ABC_transptr_permease_3TM"/>
</dbReference>
<name>A0A7S7RU24_9ACTN</name>
<feature type="transmembrane region" description="Helical" evidence="8">
    <location>
        <begin position="190"/>
        <end position="212"/>
    </location>
</feature>
<comment type="subcellular location">
    <subcellularLocation>
        <location evidence="1 8">Cell membrane</location>
        <topology evidence="1 8">Multi-pass membrane protein</topology>
    </subcellularLocation>
</comment>
<evidence type="ECO:0000313" key="10">
    <source>
        <dbReference type="EMBL" id="QOY59809.1"/>
    </source>
</evidence>
<dbReference type="AlphaFoldDB" id="A0A7S7RU24"/>
<keyword evidence="7 8" id="KW-0472">Membrane</keyword>
<reference evidence="10 11" key="1">
    <citation type="submission" date="2020-10" db="EMBL/GenBank/DDBJ databases">
        <title>Olsenella immobilis sp.nov., isolated from the mud in a fermentation cellar used for the production of Chinese strong-flavoured liquor.</title>
        <authorList>
            <person name="Lu L."/>
        </authorList>
    </citation>
    <scope>NUCLEOTIDE SEQUENCE [LARGE SCALE GENOMIC DNA]</scope>
    <source>
        <strain evidence="10 11">LZLJ-2</strain>
    </source>
</reference>
<dbReference type="SUPFAM" id="SSF161098">
    <property type="entry name" value="MetI-like"/>
    <property type="match status" value="1"/>
</dbReference>
<dbReference type="NCBIfam" id="TIGR01726">
    <property type="entry name" value="HEQRo_perm_3TM"/>
    <property type="match status" value="1"/>
</dbReference>
<organism evidence="10 11">
    <name type="scientific">Thermophilibacter immobilis</name>
    <dbReference type="NCBI Taxonomy" id="2779519"/>
    <lineage>
        <taxon>Bacteria</taxon>
        <taxon>Bacillati</taxon>
        <taxon>Actinomycetota</taxon>
        <taxon>Coriobacteriia</taxon>
        <taxon>Coriobacteriales</taxon>
        <taxon>Atopobiaceae</taxon>
        <taxon>Thermophilibacter</taxon>
    </lineage>
</organism>
<evidence type="ECO:0000256" key="2">
    <source>
        <dbReference type="ARBA" id="ARBA00022448"/>
    </source>
</evidence>
<keyword evidence="3" id="KW-1003">Cell membrane</keyword>
<dbReference type="InterPro" id="IPR035906">
    <property type="entry name" value="MetI-like_sf"/>
</dbReference>
<evidence type="ECO:0000256" key="1">
    <source>
        <dbReference type="ARBA" id="ARBA00004651"/>
    </source>
</evidence>
<dbReference type="PROSITE" id="PS50928">
    <property type="entry name" value="ABC_TM1"/>
    <property type="match status" value="1"/>
</dbReference>
<dbReference type="GO" id="GO:0043190">
    <property type="term" value="C:ATP-binding cassette (ABC) transporter complex"/>
    <property type="evidence" value="ECO:0007669"/>
    <property type="project" value="InterPro"/>
</dbReference>
<dbReference type="PANTHER" id="PTHR30614">
    <property type="entry name" value="MEMBRANE COMPONENT OF AMINO ACID ABC TRANSPORTER"/>
    <property type="match status" value="1"/>
</dbReference>
<proteinExistence type="inferred from homology"/>
<evidence type="ECO:0000313" key="11">
    <source>
        <dbReference type="Proteomes" id="UP000593735"/>
    </source>
</evidence>
<accession>A0A7S7RU24</accession>
<dbReference type="PANTHER" id="PTHR30614:SF0">
    <property type="entry name" value="L-CYSTINE TRANSPORT SYSTEM PERMEASE PROTEIN TCYL"/>
    <property type="match status" value="1"/>
</dbReference>
<feature type="transmembrane region" description="Helical" evidence="8">
    <location>
        <begin position="56"/>
        <end position="75"/>
    </location>
</feature>
<feature type="transmembrane region" description="Helical" evidence="8">
    <location>
        <begin position="20"/>
        <end position="44"/>
    </location>
</feature>
<comment type="similarity">
    <text evidence="8">Belongs to the binding-protein-dependent transport system permease family.</text>
</comment>
<sequence length="220" mass="24546">MFDFSYFLSCLPKIALRLDVTLELTIISTVFALFIGVLVAMVSLYRVKVLYPISRVYVSFMRGTPVVAQLYFFYFGMAVYSTAIRDMTPLIAVSVVLSLSVGAFMSESIRAAILSVDEGQREAAAAFGLTNGQTFWHVIIPQAVRVAVPPLFNDVINLIKLSSLSFMIGVPDIMGAAKMEGSATFRYFEIYAAVMLVYWAVISLFSLVSRYVQRRCERAF</sequence>
<dbReference type="RefSeq" id="WP_194369596.1">
    <property type="nucleotide sequence ID" value="NZ_CP063767.1"/>
</dbReference>
<gene>
    <name evidence="10" type="ORF">INP52_04985</name>
</gene>
<evidence type="ECO:0000256" key="5">
    <source>
        <dbReference type="ARBA" id="ARBA00022970"/>
    </source>
</evidence>
<dbReference type="GO" id="GO:0022857">
    <property type="term" value="F:transmembrane transporter activity"/>
    <property type="evidence" value="ECO:0007669"/>
    <property type="project" value="InterPro"/>
</dbReference>
<evidence type="ECO:0000256" key="4">
    <source>
        <dbReference type="ARBA" id="ARBA00022692"/>
    </source>
</evidence>
<dbReference type="Pfam" id="PF00528">
    <property type="entry name" value="BPD_transp_1"/>
    <property type="match status" value="1"/>
</dbReference>
<keyword evidence="11" id="KW-1185">Reference proteome</keyword>
<feature type="transmembrane region" description="Helical" evidence="8">
    <location>
        <begin position="151"/>
        <end position="170"/>
    </location>
</feature>
<dbReference type="EMBL" id="CP063767">
    <property type="protein sequence ID" value="QOY59809.1"/>
    <property type="molecule type" value="Genomic_DNA"/>
</dbReference>
<dbReference type="Gene3D" id="1.10.3720.10">
    <property type="entry name" value="MetI-like"/>
    <property type="match status" value="1"/>
</dbReference>
<keyword evidence="5" id="KW-0029">Amino-acid transport</keyword>
<evidence type="ECO:0000256" key="7">
    <source>
        <dbReference type="ARBA" id="ARBA00023136"/>
    </source>
</evidence>